<name>A0ABV4NKD9_9GAMM</name>
<dbReference type="InterPro" id="IPR011042">
    <property type="entry name" value="6-blade_b-propeller_TolB-like"/>
</dbReference>
<dbReference type="Gene3D" id="2.120.10.30">
    <property type="entry name" value="TolB, C-terminal domain"/>
    <property type="match status" value="1"/>
</dbReference>
<organism evidence="1 2">
    <name type="scientific">Microbulbifer echini</name>
    <dbReference type="NCBI Taxonomy" id="1529067"/>
    <lineage>
        <taxon>Bacteria</taxon>
        <taxon>Pseudomonadati</taxon>
        <taxon>Pseudomonadota</taxon>
        <taxon>Gammaproteobacteria</taxon>
        <taxon>Cellvibrionales</taxon>
        <taxon>Microbulbiferaceae</taxon>
        <taxon>Microbulbifer</taxon>
    </lineage>
</organism>
<evidence type="ECO:0000313" key="1">
    <source>
        <dbReference type="EMBL" id="MFA0789529.1"/>
    </source>
</evidence>
<keyword evidence="2" id="KW-1185">Reference proteome</keyword>
<sequence>MAGDNLVELSHQTGEVLQQFYAGSSYISALDIDPISGKLYWADGRIQSFDPSTGIFDTVSNFDKGAGPELNPDALIVVNNQLIYAISGSDLIQVNKDTGDRTLLSNLYESDEKITEIISVDSHSRESKLYLLAKSELTPKGAENLYSFDLAKQKIEKIFDQMTEEEVFADFLTSGLQIDHKNDLAYILSYSSGHLYSIDLKEKSLKQVSSGYRGQGPALAGNAEKTIRYDTFLNRLIVHDSSIWSDFGGKLLSINIDSGDREILSGPNTGSGLEFSDLRDVTITSDGRIFVADYGDDSFKEVDATTGDRKVFISSDVGCCNVIELSNAIDVDPEGVTAVVINDMDYLLKVDVNTGTKSILSSSFLGAGSGPDWNGLRDIETNFDAGVVYALGHQTGAITTLYEVDLNTGDRKILASEDQWSDVPYIQHIFLSEDKERLLFIPRDKYTGYFEYNLKTSRLVKKPYAGTNVSILISGFAEYGDRLFGITNAPNSVVEIDQKTGSMVIISQ</sequence>
<dbReference type="Proteomes" id="UP001569414">
    <property type="component" value="Unassembled WGS sequence"/>
</dbReference>
<comment type="caution">
    <text evidence="1">The sequence shown here is derived from an EMBL/GenBank/DDBJ whole genome shotgun (WGS) entry which is preliminary data.</text>
</comment>
<evidence type="ECO:0008006" key="3">
    <source>
        <dbReference type="Google" id="ProtNLM"/>
    </source>
</evidence>
<protein>
    <recommendedName>
        <fullName evidence="3">DNA-binding beta-propeller fold protein YncE</fullName>
    </recommendedName>
</protein>
<gene>
    <name evidence="1" type="ORF">ACCI51_03160</name>
</gene>
<proteinExistence type="predicted"/>
<dbReference type="SUPFAM" id="SSF63825">
    <property type="entry name" value="YWTD domain"/>
    <property type="match status" value="1"/>
</dbReference>
<dbReference type="EMBL" id="JBGMEL010000002">
    <property type="protein sequence ID" value="MFA0789529.1"/>
    <property type="molecule type" value="Genomic_DNA"/>
</dbReference>
<accession>A0ABV4NKD9</accession>
<reference evidence="1 2" key="1">
    <citation type="submission" date="2024-08" db="EMBL/GenBank/DDBJ databases">
        <authorList>
            <person name="Ishaq N."/>
        </authorList>
    </citation>
    <scope>NUCLEOTIDE SEQUENCE [LARGE SCALE GENOMIC DNA]</scope>
    <source>
        <strain evidence="1 2">JCM 30400</strain>
    </source>
</reference>
<dbReference type="RefSeq" id="WP_371842574.1">
    <property type="nucleotide sequence ID" value="NZ_JBGMEL010000002.1"/>
</dbReference>
<evidence type="ECO:0000313" key="2">
    <source>
        <dbReference type="Proteomes" id="UP001569414"/>
    </source>
</evidence>
<dbReference type="SUPFAM" id="SSF63829">
    <property type="entry name" value="Calcium-dependent phosphotriesterase"/>
    <property type="match status" value="1"/>
</dbReference>